<evidence type="ECO:0000256" key="1">
    <source>
        <dbReference type="ARBA" id="ARBA00004127"/>
    </source>
</evidence>
<protein>
    <submittedName>
        <fullName evidence="8">NADH dehydrogenase</fullName>
    </submittedName>
</protein>
<feature type="transmembrane region" description="Helical" evidence="6">
    <location>
        <begin position="277"/>
        <end position="298"/>
    </location>
</feature>
<feature type="domain" description="NADH:quinone oxidoreductase/Mrp antiporter transmembrane" evidence="7">
    <location>
        <begin position="139"/>
        <end position="419"/>
    </location>
</feature>
<name>A0A1R1L7C6_9MICC</name>
<evidence type="ECO:0000256" key="4">
    <source>
        <dbReference type="ARBA" id="ARBA00023136"/>
    </source>
</evidence>
<dbReference type="Gene3D" id="1.20.5.2700">
    <property type="match status" value="1"/>
</dbReference>
<dbReference type="PANTHER" id="PTHR42829:SF2">
    <property type="entry name" value="NADH-UBIQUINONE OXIDOREDUCTASE CHAIN 5"/>
    <property type="match status" value="1"/>
</dbReference>
<dbReference type="OrthoDB" id="9811798at2"/>
<feature type="transmembrane region" description="Helical" evidence="6">
    <location>
        <begin position="124"/>
        <end position="140"/>
    </location>
</feature>
<feature type="transmembrane region" description="Helical" evidence="6">
    <location>
        <begin position="614"/>
        <end position="632"/>
    </location>
</feature>
<feature type="transmembrane region" description="Helical" evidence="6">
    <location>
        <begin position="336"/>
        <end position="357"/>
    </location>
</feature>
<dbReference type="PANTHER" id="PTHR42829">
    <property type="entry name" value="NADH-UBIQUINONE OXIDOREDUCTASE CHAIN 5"/>
    <property type="match status" value="1"/>
</dbReference>
<dbReference type="GO" id="GO:0003954">
    <property type="term" value="F:NADH dehydrogenase activity"/>
    <property type="evidence" value="ECO:0007669"/>
    <property type="project" value="TreeGrafter"/>
</dbReference>
<dbReference type="GO" id="GO:0042773">
    <property type="term" value="P:ATP synthesis coupled electron transport"/>
    <property type="evidence" value="ECO:0007669"/>
    <property type="project" value="InterPro"/>
</dbReference>
<dbReference type="PRINTS" id="PR01434">
    <property type="entry name" value="NADHDHGNASE5"/>
</dbReference>
<feature type="transmembrane region" description="Helical" evidence="6">
    <location>
        <begin position="146"/>
        <end position="164"/>
    </location>
</feature>
<dbReference type="GO" id="GO:0008137">
    <property type="term" value="F:NADH dehydrogenase (ubiquinone) activity"/>
    <property type="evidence" value="ECO:0007669"/>
    <property type="project" value="InterPro"/>
</dbReference>
<dbReference type="InterPro" id="IPR001750">
    <property type="entry name" value="ND/Mrp_TM"/>
</dbReference>
<evidence type="ECO:0000256" key="6">
    <source>
        <dbReference type="SAM" id="Phobius"/>
    </source>
</evidence>
<reference evidence="8 9" key="1">
    <citation type="submission" date="2016-12" db="EMBL/GenBank/DDBJ databases">
        <title>Draft genome of Tersicoccus phoenicis 1P05MA.</title>
        <authorList>
            <person name="Nakajima Y."/>
            <person name="Yoshizawa S."/>
            <person name="Nakamura K."/>
            <person name="Ogura Y."/>
            <person name="Hayashi T."/>
            <person name="Kogure K."/>
        </authorList>
    </citation>
    <scope>NUCLEOTIDE SEQUENCE [LARGE SCALE GENOMIC DNA]</scope>
    <source>
        <strain evidence="8 9">1p05MA</strain>
    </source>
</reference>
<dbReference type="GO" id="GO:0015990">
    <property type="term" value="P:electron transport coupled proton transport"/>
    <property type="evidence" value="ECO:0007669"/>
    <property type="project" value="TreeGrafter"/>
</dbReference>
<feature type="transmembrane region" description="Helical" evidence="6">
    <location>
        <begin position="410"/>
        <end position="434"/>
    </location>
</feature>
<dbReference type="STRING" id="554083.BKD30_12575"/>
<evidence type="ECO:0000256" key="2">
    <source>
        <dbReference type="ARBA" id="ARBA00022692"/>
    </source>
</evidence>
<keyword evidence="3 6" id="KW-1133">Transmembrane helix</keyword>
<evidence type="ECO:0000313" key="8">
    <source>
        <dbReference type="EMBL" id="OMH23452.1"/>
    </source>
</evidence>
<sequence length="633" mass="63921">MSALLLLLIGLPAVAGALLCVVGHRADRVAGAVSVSVAVVVLVLSVPLSIPLSVGAPGTTPTVALPLLPTVAGGRFALVVDPLTAVILPVVAAVTLLVLAFAVAENARSGKDTGDHTDPARFHGLMLLFLAAVLTTLTATNLVTLLLAWEVMGAASWALIGFSWRETDRVSAGLTAFVTTRTADLGLYLAAGAALAGGGSLTLADLPGLPAGWRDLAAAGILVAALGKAAQLPFSFWLARAMAGPSTVSALLHSAAMVAMGGYLLLRVQPLLAATGWAPATTAWAGALTALLLGVVALAQEDLKLLLAASTAAQLGFIVLAAGVGDVAGGTAHLMAHALTKSGLFLAAGAWLAALGTKRLTALVGAGRRWPVLGVAATVAALALAGVAPLSLWATKDDVLAAAARVSTPLYVTGLVAAALSAAYAGKAVALLWLPQPADAEAGFDTEEEGTRRVSAGQQVPVVLLAVGAAFAGLLVVRPIGLPSLLPGSAGAEAAELVLSAVIAVVVLVLVVVARGRYRVTFRLPLADGWLGLERAADVVLVRPVLALARGLAAFDDRVLDRAVDRAATVALESAGSSGRVDARVDAAVGGVAAGVRRTARRARRPQTGLIHQYYAQAAVALIVVVLVLIFWR</sequence>
<keyword evidence="4 6" id="KW-0472">Membrane</keyword>
<dbReference type="GO" id="GO:0012505">
    <property type="term" value="C:endomembrane system"/>
    <property type="evidence" value="ECO:0007669"/>
    <property type="project" value="UniProtKB-SubCell"/>
</dbReference>
<feature type="transmembrane region" description="Helical" evidence="6">
    <location>
        <begin position="369"/>
        <end position="390"/>
    </location>
</feature>
<dbReference type="AlphaFoldDB" id="A0A1R1L7C6"/>
<evidence type="ECO:0000313" key="9">
    <source>
        <dbReference type="Proteomes" id="UP000187085"/>
    </source>
</evidence>
<dbReference type="GO" id="GO:0016020">
    <property type="term" value="C:membrane"/>
    <property type="evidence" value="ECO:0007669"/>
    <property type="project" value="UniProtKB-SubCell"/>
</dbReference>
<comment type="subcellular location">
    <subcellularLocation>
        <location evidence="1">Endomembrane system</location>
        <topology evidence="1">Multi-pass membrane protein</topology>
    </subcellularLocation>
    <subcellularLocation>
        <location evidence="5">Membrane</location>
        <topology evidence="5">Multi-pass membrane protein</topology>
    </subcellularLocation>
</comment>
<evidence type="ECO:0000256" key="5">
    <source>
        <dbReference type="RuleBase" id="RU000320"/>
    </source>
</evidence>
<dbReference type="Proteomes" id="UP000187085">
    <property type="component" value="Unassembled WGS sequence"/>
</dbReference>
<proteinExistence type="predicted"/>
<feature type="transmembrane region" description="Helical" evidence="6">
    <location>
        <begin position="305"/>
        <end position="324"/>
    </location>
</feature>
<feature type="transmembrane region" description="Helical" evidence="6">
    <location>
        <begin position="185"/>
        <end position="204"/>
    </location>
</feature>
<gene>
    <name evidence="8" type="ORF">BKD30_12575</name>
</gene>
<feature type="transmembrane region" description="Helical" evidence="6">
    <location>
        <begin position="29"/>
        <end position="50"/>
    </location>
</feature>
<dbReference type="RefSeq" id="WP_076705104.1">
    <property type="nucleotide sequence ID" value="NZ_MRDE01000074.1"/>
</dbReference>
<feature type="transmembrane region" description="Helical" evidence="6">
    <location>
        <begin position="494"/>
        <end position="514"/>
    </location>
</feature>
<comment type="caution">
    <text evidence="8">The sequence shown here is derived from an EMBL/GenBank/DDBJ whole genome shotgun (WGS) entry which is preliminary data.</text>
</comment>
<dbReference type="Pfam" id="PF00361">
    <property type="entry name" value="Proton_antipo_M"/>
    <property type="match status" value="1"/>
</dbReference>
<feature type="transmembrane region" description="Helical" evidence="6">
    <location>
        <begin position="462"/>
        <end position="482"/>
    </location>
</feature>
<evidence type="ECO:0000256" key="3">
    <source>
        <dbReference type="ARBA" id="ARBA00022989"/>
    </source>
</evidence>
<feature type="transmembrane region" description="Helical" evidence="6">
    <location>
        <begin position="246"/>
        <end position="265"/>
    </location>
</feature>
<feature type="transmembrane region" description="Helical" evidence="6">
    <location>
        <begin position="216"/>
        <end position="239"/>
    </location>
</feature>
<evidence type="ECO:0000259" key="7">
    <source>
        <dbReference type="Pfam" id="PF00361"/>
    </source>
</evidence>
<feature type="transmembrane region" description="Helical" evidence="6">
    <location>
        <begin position="86"/>
        <end position="104"/>
    </location>
</feature>
<dbReference type="EMBL" id="MRDE01000074">
    <property type="protein sequence ID" value="OMH23452.1"/>
    <property type="molecule type" value="Genomic_DNA"/>
</dbReference>
<organism evidence="8 9">
    <name type="scientific">Tersicoccus phoenicis</name>
    <dbReference type="NCBI Taxonomy" id="554083"/>
    <lineage>
        <taxon>Bacteria</taxon>
        <taxon>Bacillati</taxon>
        <taxon>Actinomycetota</taxon>
        <taxon>Actinomycetes</taxon>
        <taxon>Micrococcales</taxon>
        <taxon>Micrococcaceae</taxon>
        <taxon>Tersicoccus</taxon>
    </lineage>
</organism>
<accession>A0A1R1L7C6</accession>
<keyword evidence="9" id="KW-1185">Reference proteome</keyword>
<keyword evidence="2 5" id="KW-0812">Transmembrane</keyword>
<dbReference type="InterPro" id="IPR003945">
    <property type="entry name" value="NU5C-like"/>
</dbReference>